<name>A0AAN9U0D4_9PEZI</name>
<organism evidence="1 2">
    <name type="scientific">Cytospora paraplurivora</name>
    <dbReference type="NCBI Taxonomy" id="2898453"/>
    <lineage>
        <taxon>Eukaryota</taxon>
        <taxon>Fungi</taxon>
        <taxon>Dikarya</taxon>
        <taxon>Ascomycota</taxon>
        <taxon>Pezizomycotina</taxon>
        <taxon>Sordariomycetes</taxon>
        <taxon>Sordariomycetidae</taxon>
        <taxon>Diaporthales</taxon>
        <taxon>Cytosporaceae</taxon>
        <taxon>Cytospora</taxon>
    </lineage>
</organism>
<accession>A0AAN9U0D4</accession>
<comment type="caution">
    <text evidence="1">The sequence shown here is derived from an EMBL/GenBank/DDBJ whole genome shotgun (WGS) entry which is preliminary data.</text>
</comment>
<gene>
    <name evidence="1" type="ORF">SLS53_007798</name>
</gene>
<evidence type="ECO:0000313" key="2">
    <source>
        <dbReference type="Proteomes" id="UP001320245"/>
    </source>
</evidence>
<reference evidence="1 2" key="1">
    <citation type="journal article" date="2023" name="PLoS ONE">
        <title>Cytospora paraplurivora sp. nov. isolated from orchards with fruit tree decline syndrome in Ontario, Canada.</title>
        <authorList>
            <person name="Ilyukhin E."/>
            <person name="Nguyen H.D.T."/>
            <person name="Castle A.J."/>
            <person name="Ellouze W."/>
        </authorList>
    </citation>
    <scope>NUCLEOTIDE SEQUENCE [LARGE SCALE GENOMIC DNA]</scope>
    <source>
        <strain evidence="1 2">FDS-564</strain>
    </source>
</reference>
<protein>
    <submittedName>
        <fullName evidence="1">Uncharacterized protein</fullName>
    </submittedName>
</protein>
<dbReference type="AlphaFoldDB" id="A0AAN9U0D4"/>
<keyword evidence="2" id="KW-1185">Reference proteome</keyword>
<proteinExistence type="predicted"/>
<sequence length="233" mass="26540">MADPHPNPDQQTQQQVSEPALQPARYCSKCATGSNSLSTATFSHLICTGKDTEYNLGLFFGREHVPHILKSTVFLDLQYIVCNRAPPGSYAFHAAQTWDRDISQLFWTPRPALKDKFSAKLDLQIDYWARILIYTLLHNSHQKFAMKDLVRFVYFIHGMLDDPGHVWPFLDNRLDVIDGLRAALQTITYLKISPEIDLEAHGLGFWFIPDEIPVLMRKDGIGLKEAATRILAE</sequence>
<evidence type="ECO:0000313" key="1">
    <source>
        <dbReference type="EMBL" id="KAK7734694.1"/>
    </source>
</evidence>
<dbReference type="Proteomes" id="UP001320245">
    <property type="component" value="Unassembled WGS sequence"/>
</dbReference>
<dbReference type="EMBL" id="JAJSPL020000042">
    <property type="protein sequence ID" value="KAK7734694.1"/>
    <property type="molecule type" value="Genomic_DNA"/>
</dbReference>